<organism evidence="1">
    <name type="scientific">bioreactor metagenome</name>
    <dbReference type="NCBI Taxonomy" id="1076179"/>
    <lineage>
        <taxon>unclassified sequences</taxon>
        <taxon>metagenomes</taxon>
        <taxon>ecological metagenomes</taxon>
    </lineage>
</organism>
<sequence length="52" mass="5776">MQFIQRDQTIPVSVSRIIPLRRHAKRQSVRKITAAAVAPIARRPEKAGLTAA</sequence>
<dbReference type="EMBL" id="VSSQ01039950">
    <property type="protein sequence ID" value="MPM93101.1"/>
    <property type="molecule type" value="Genomic_DNA"/>
</dbReference>
<gene>
    <name evidence="1" type="ORF">SDC9_140237</name>
</gene>
<accession>A0A645DUU7</accession>
<protein>
    <submittedName>
        <fullName evidence="1">Uncharacterized protein</fullName>
    </submittedName>
</protein>
<comment type="caution">
    <text evidence="1">The sequence shown here is derived from an EMBL/GenBank/DDBJ whole genome shotgun (WGS) entry which is preliminary data.</text>
</comment>
<dbReference type="AlphaFoldDB" id="A0A645DUU7"/>
<proteinExistence type="predicted"/>
<name>A0A645DUU7_9ZZZZ</name>
<evidence type="ECO:0000313" key="1">
    <source>
        <dbReference type="EMBL" id="MPM93101.1"/>
    </source>
</evidence>
<reference evidence="1" key="1">
    <citation type="submission" date="2019-08" db="EMBL/GenBank/DDBJ databases">
        <authorList>
            <person name="Kucharzyk K."/>
            <person name="Murdoch R.W."/>
            <person name="Higgins S."/>
            <person name="Loffler F."/>
        </authorList>
    </citation>
    <scope>NUCLEOTIDE SEQUENCE</scope>
</reference>